<dbReference type="RefSeq" id="WP_203153949.1">
    <property type="nucleotide sequence ID" value="NZ_JAEPSA010000011.1"/>
</dbReference>
<dbReference type="InterPro" id="IPR002657">
    <property type="entry name" value="BilAc:Na_symport/Acr3"/>
</dbReference>
<feature type="transmembrane region" description="Helical" evidence="5">
    <location>
        <begin position="192"/>
        <end position="211"/>
    </location>
</feature>
<reference evidence="6 7" key="1">
    <citation type="submission" date="2021-05" db="EMBL/GenBank/DDBJ databases">
        <title>Staphylococcus fleurettii isolated from lake water in First Nation community in Manitoba, Canada.</title>
        <authorList>
            <person name="Bashar S."/>
            <person name="Murdock A."/>
            <person name="Patidar R."/>
            <person name="Golding G."/>
            <person name="Farenhorst A."/>
            <person name="Kumar A."/>
        </authorList>
    </citation>
    <scope>NUCLEOTIDE SEQUENCE [LARGE SCALE GENOMIC DNA]</scope>
    <source>
        <strain evidence="6 7">SF002</strain>
    </source>
</reference>
<proteinExistence type="predicted"/>
<feature type="transmembrane region" description="Helical" evidence="5">
    <location>
        <begin position="283"/>
        <end position="304"/>
    </location>
</feature>
<dbReference type="InterPro" id="IPR004710">
    <property type="entry name" value="Bilac:Na_transpt"/>
</dbReference>
<evidence type="ECO:0000256" key="1">
    <source>
        <dbReference type="ARBA" id="ARBA00004141"/>
    </source>
</evidence>
<name>A0ABS5MPH3_9STAP</name>
<feature type="transmembrane region" description="Helical" evidence="5">
    <location>
        <begin position="98"/>
        <end position="120"/>
    </location>
</feature>
<evidence type="ECO:0000313" key="6">
    <source>
        <dbReference type="EMBL" id="MBS3697311.1"/>
    </source>
</evidence>
<dbReference type="Pfam" id="PF01758">
    <property type="entry name" value="SBF"/>
    <property type="match status" value="1"/>
</dbReference>
<feature type="transmembrane region" description="Helical" evidence="5">
    <location>
        <begin position="70"/>
        <end position="92"/>
    </location>
</feature>
<organism evidence="6 7">
    <name type="scientific">Mammaliicoccus fleurettii</name>
    <dbReference type="NCBI Taxonomy" id="150056"/>
    <lineage>
        <taxon>Bacteria</taxon>
        <taxon>Bacillati</taxon>
        <taxon>Bacillota</taxon>
        <taxon>Bacilli</taxon>
        <taxon>Bacillales</taxon>
        <taxon>Staphylococcaceae</taxon>
        <taxon>Mammaliicoccus</taxon>
    </lineage>
</organism>
<feature type="transmembrane region" description="Helical" evidence="5">
    <location>
        <begin position="39"/>
        <end position="58"/>
    </location>
</feature>
<dbReference type="Proteomes" id="UP000681586">
    <property type="component" value="Unassembled WGS sequence"/>
</dbReference>
<feature type="transmembrane region" description="Helical" evidence="5">
    <location>
        <begin position="127"/>
        <end position="151"/>
    </location>
</feature>
<accession>A0ABS5MPH3</accession>
<comment type="caution">
    <text evidence="6">The sequence shown here is derived from an EMBL/GenBank/DDBJ whole genome shotgun (WGS) entry which is preliminary data.</text>
</comment>
<comment type="subcellular location">
    <subcellularLocation>
        <location evidence="1">Membrane</location>
        <topology evidence="1">Multi-pass membrane protein</topology>
    </subcellularLocation>
</comment>
<dbReference type="PANTHER" id="PTHR10361:SF28">
    <property type="entry name" value="P3 PROTEIN-RELATED"/>
    <property type="match status" value="1"/>
</dbReference>
<feature type="transmembrane region" description="Helical" evidence="5">
    <location>
        <begin position="15"/>
        <end position="33"/>
    </location>
</feature>
<evidence type="ECO:0000256" key="3">
    <source>
        <dbReference type="ARBA" id="ARBA00022989"/>
    </source>
</evidence>
<dbReference type="InterPro" id="IPR038770">
    <property type="entry name" value="Na+/solute_symporter_sf"/>
</dbReference>
<keyword evidence="2 5" id="KW-0812">Transmembrane</keyword>
<evidence type="ECO:0000313" key="7">
    <source>
        <dbReference type="Proteomes" id="UP000681586"/>
    </source>
</evidence>
<dbReference type="Gene3D" id="1.20.1530.20">
    <property type="match status" value="1"/>
</dbReference>
<evidence type="ECO:0000256" key="2">
    <source>
        <dbReference type="ARBA" id="ARBA00022692"/>
    </source>
</evidence>
<evidence type="ECO:0000256" key="4">
    <source>
        <dbReference type="ARBA" id="ARBA00023136"/>
    </source>
</evidence>
<keyword evidence="4 5" id="KW-0472">Membrane</keyword>
<keyword evidence="7" id="KW-1185">Reference proteome</keyword>
<dbReference type="EMBL" id="JAGXBM010000009">
    <property type="protein sequence ID" value="MBS3697311.1"/>
    <property type="molecule type" value="Genomic_DNA"/>
</dbReference>
<protein>
    <submittedName>
        <fullName evidence="6">Bile acid:sodium symporter family protein</fullName>
    </submittedName>
</protein>
<feature type="transmembrane region" description="Helical" evidence="5">
    <location>
        <begin position="223"/>
        <end position="244"/>
    </location>
</feature>
<gene>
    <name evidence="6" type="ORF">JJQ58_07510</name>
</gene>
<sequence>MYNIKKFSQFINKTFVLWMLLAAILGFSFPNVISQVALYIPYLLGIVMFGMGMTISTNDFKEVFKSPKSVFIGVILQYTIMPVTAYLIAKGFNLNSDIALGVILVGCCPGGTASNVISYLAKANTALSVSITTVSTLLAPIITPTLIYLFAREWLQVSFSSMFISVVQVVLIPIILGFIVQRFFKPVAEKSIDILPIISVISISLILSSVVAGNKAQIIETGLIMFGVVLLHNVSGLTIGYLLAKLFKLDRPDKRAVSIEVGMQNSGLAVSLATAHFNPLSAVPGAIFSFIHLLTGPTIAIIWSNQTKRTERKKQYSTATDQAL</sequence>
<feature type="transmembrane region" description="Helical" evidence="5">
    <location>
        <begin position="157"/>
        <end position="180"/>
    </location>
</feature>
<keyword evidence="3 5" id="KW-1133">Transmembrane helix</keyword>
<dbReference type="PANTHER" id="PTHR10361">
    <property type="entry name" value="SODIUM-BILE ACID COTRANSPORTER"/>
    <property type="match status" value="1"/>
</dbReference>
<evidence type="ECO:0000256" key="5">
    <source>
        <dbReference type="SAM" id="Phobius"/>
    </source>
</evidence>